<protein>
    <submittedName>
        <fullName evidence="2">Uncharacterized protein</fullName>
    </submittedName>
</protein>
<evidence type="ECO:0000256" key="1">
    <source>
        <dbReference type="SAM" id="MobiDB-lite"/>
    </source>
</evidence>
<organism evidence="2 3">
    <name type="scientific">Phlebiopsis gigantea (strain 11061_1 CR5-6)</name>
    <name type="common">White-rot fungus</name>
    <name type="synonym">Peniophora gigantea</name>
    <dbReference type="NCBI Taxonomy" id="745531"/>
    <lineage>
        <taxon>Eukaryota</taxon>
        <taxon>Fungi</taxon>
        <taxon>Dikarya</taxon>
        <taxon>Basidiomycota</taxon>
        <taxon>Agaricomycotina</taxon>
        <taxon>Agaricomycetes</taxon>
        <taxon>Polyporales</taxon>
        <taxon>Phanerochaetaceae</taxon>
        <taxon>Phlebiopsis</taxon>
    </lineage>
</organism>
<gene>
    <name evidence="2" type="ORF">PHLGIDRAFT_25918</name>
</gene>
<feature type="compositionally biased region" description="Low complexity" evidence="1">
    <location>
        <begin position="43"/>
        <end position="54"/>
    </location>
</feature>
<dbReference type="Proteomes" id="UP000053257">
    <property type="component" value="Unassembled WGS sequence"/>
</dbReference>
<dbReference type="AlphaFoldDB" id="A0A0C3NGI1"/>
<accession>A0A0C3NGI1</accession>
<dbReference type="EMBL" id="KN840598">
    <property type="protein sequence ID" value="KIP03829.1"/>
    <property type="molecule type" value="Genomic_DNA"/>
</dbReference>
<keyword evidence="3" id="KW-1185">Reference proteome</keyword>
<name>A0A0C3NGI1_PHLG1</name>
<evidence type="ECO:0000313" key="3">
    <source>
        <dbReference type="Proteomes" id="UP000053257"/>
    </source>
</evidence>
<dbReference type="HOGENOM" id="CLU_2574666_0_0_1"/>
<evidence type="ECO:0000313" key="2">
    <source>
        <dbReference type="EMBL" id="KIP03829.1"/>
    </source>
</evidence>
<sequence length="81" mass="8920">MRGVDEDESPPPSTLPFVALWRSQQSTPLRAIMCAASFRQRHSSSATPSLVPSSQPHNPAPPRLRARVPPRSLARPARRKA</sequence>
<feature type="region of interest" description="Disordered" evidence="1">
    <location>
        <begin position="39"/>
        <end position="81"/>
    </location>
</feature>
<proteinExistence type="predicted"/>
<reference evidence="2 3" key="1">
    <citation type="journal article" date="2014" name="PLoS Genet.">
        <title>Analysis of the Phlebiopsis gigantea genome, transcriptome and secretome provides insight into its pioneer colonization strategies of wood.</title>
        <authorList>
            <person name="Hori C."/>
            <person name="Ishida T."/>
            <person name="Igarashi K."/>
            <person name="Samejima M."/>
            <person name="Suzuki H."/>
            <person name="Master E."/>
            <person name="Ferreira P."/>
            <person name="Ruiz-Duenas F.J."/>
            <person name="Held B."/>
            <person name="Canessa P."/>
            <person name="Larrondo L.F."/>
            <person name="Schmoll M."/>
            <person name="Druzhinina I.S."/>
            <person name="Kubicek C.P."/>
            <person name="Gaskell J.A."/>
            <person name="Kersten P."/>
            <person name="St John F."/>
            <person name="Glasner J."/>
            <person name="Sabat G."/>
            <person name="Splinter BonDurant S."/>
            <person name="Syed K."/>
            <person name="Yadav J."/>
            <person name="Mgbeahuruike A.C."/>
            <person name="Kovalchuk A."/>
            <person name="Asiegbu F.O."/>
            <person name="Lackner G."/>
            <person name="Hoffmeister D."/>
            <person name="Rencoret J."/>
            <person name="Gutierrez A."/>
            <person name="Sun H."/>
            <person name="Lindquist E."/>
            <person name="Barry K."/>
            <person name="Riley R."/>
            <person name="Grigoriev I.V."/>
            <person name="Henrissat B."/>
            <person name="Kues U."/>
            <person name="Berka R.M."/>
            <person name="Martinez A.T."/>
            <person name="Covert S.F."/>
            <person name="Blanchette R.A."/>
            <person name="Cullen D."/>
        </authorList>
    </citation>
    <scope>NUCLEOTIDE SEQUENCE [LARGE SCALE GENOMIC DNA]</scope>
    <source>
        <strain evidence="2 3">11061_1 CR5-6</strain>
    </source>
</reference>